<keyword evidence="3 8" id="KW-0547">Nucleotide-binding</keyword>
<dbReference type="GO" id="GO:0005829">
    <property type="term" value="C:cytosol"/>
    <property type="evidence" value="ECO:0007669"/>
    <property type="project" value="TreeGrafter"/>
</dbReference>
<keyword evidence="8" id="KW-0963">Cytoplasm</keyword>
<dbReference type="InterPro" id="IPR003136">
    <property type="entry name" value="Cytidylate_kin"/>
</dbReference>
<dbReference type="STRING" id="341036.SAMN05660649_00145"/>
<evidence type="ECO:0000256" key="3">
    <source>
        <dbReference type="ARBA" id="ARBA00022741"/>
    </source>
</evidence>
<feature type="domain" description="Cytidylate kinase" evidence="9">
    <location>
        <begin position="7"/>
        <end position="220"/>
    </location>
</feature>
<feature type="binding site" evidence="8">
    <location>
        <begin position="11"/>
        <end position="19"/>
    </location>
    <ligand>
        <name>ATP</name>
        <dbReference type="ChEBI" id="CHEBI:30616"/>
    </ligand>
</feature>
<evidence type="ECO:0000256" key="8">
    <source>
        <dbReference type="HAMAP-Rule" id="MF_00238"/>
    </source>
</evidence>
<proteinExistence type="inferred from homology"/>
<sequence>MTPSVCIAIDGPAGAGKSTAAKMLASKLGYVYVDTGAMYRAVTYQALMDKINMDDTGALTQIAETIDLALKVDAGGRTRILIAGTDVTQQIRCPEVSNNVSLVSRIPGVRNVLTRLQRELAAQGSVVMEGRDIGTKVLPAADKKFFLTASVEERARRRFLELQQIGYQVKYDEVIQDIILRDEIDSNRALAPLKPAPDAVIVDCSGLTAEQVVDTLLSIVSGG</sequence>
<keyword evidence="2 8" id="KW-0808">Transferase</keyword>
<dbReference type="AlphaFoldDB" id="A0A1I2MTG8"/>
<dbReference type="InterPro" id="IPR027417">
    <property type="entry name" value="P-loop_NTPase"/>
</dbReference>
<evidence type="ECO:0000256" key="7">
    <source>
        <dbReference type="ARBA" id="ARBA00048478"/>
    </source>
</evidence>
<evidence type="ECO:0000313" key="10">
    <source>
        <dbReference type="EMBL" id="SFF94772.1"/>
    </source>
</evidence>
<dbReference type="OrthoDB" id="9807434at2"/>
<evidence type="ECO:0000259" key="9">
    <source>
        <dbReference type="Pfam" id="PF02224"/>
    </source>
</evidence>
<dbReference type="CDD" id="cd02020">
    <property type="entry name" value="CMPK"/>
    <property type="match status" value="1"/>
</dbReference>
<dbReference type="GO" id="GO:0005524">
    <property type="term" value="F:ATP binding"/>
    <property type="evidence" value="ECO:0007669"/>
    <property type="project" value="UniProtKB-UniRule"/>
</dbReference>
<name>A0A1I2MTG8_9FIRM</name>
<comment type="catalytic activity">
    <reaction evidence="7 8">
        <text>CMP + ATP = CDP + ADP</text>
        <dbReference type="Rhea" id="RHEA:11600"/>
        <dbReference type="ChEBI" id="CHEBI:30616"/>
        <dbReference type="ChEBI" id="CHEBI:58069"/>
        <dbReference type="ChEBI" id="CHEBI:60377"/>
        <dbReference type="ChEBI" id="CHEBI:456216"/>
        <dbReference type="EC" id="2.7.4.25"/>
    </reaction>
</comment>
<reference evidence="11" key="1">
    <citation type="submission" date="2016-10" db="EMBL/GenBank/DDBJ databases">
        <authorList>
            <person name="Varghese N."/>
            <person name="Submissions S."/>
        </authorList>
    </citation>
    <scope>NUCLEOTIDE SEQUENCE [LARGE SCALE GENOMIC DNA]</scope>
    <source>
        <strain evidence="11">DSM 17038</strain>
    </source>
</reference>
<dbReference type="Proteomes" id="UP000199337">
    <property type="component" value="Unassembled WGS sequence"/>
</dbReference>
<comment type="similarity">
    <text evidence="1 8">Belongs to the cytidylate kinase family. Type 1 subfamily.</text>
</comment>
<evidence type="ECO:0000256" key="6">
    <source>
        <dbReference type="ARBA" id="ARBA00047615"/>
    </source>
</evidence>
<organism evidence="10 11">
    <name type="scientific">Desulfotruncus arcticus DSM 17038</name>
    <dbReference type="NCBI Taxonomy" id="1121424"/>
    <lineage>
        <taxon>Bacteria</taxon>
        <taxon>Bacillati</taxon>
        <taxon>Bacillota</taxon>
        <taxon>Clostridia</taxon>
        <taxon>Eubacteriales</taxon>
        <taxon>Desulfallaceae</taxon>
        <taxon>Desulfotruncus</taxon>
    </lineage>
</organism>
<dbReference type="GO" id="GO:0036430">
    <property type="term" value="F:CMP kinase activity"/>
    <property type="evidence" value="ECO:0007669"/>
    <property type="project" value="RHEA"/>
</dbReference>
<dbReference type="NCBIfam" id="TIGR00017">
    <property type="entry name" value="cmk"/>
    <property type="match status" value="1"/>
</dbReference>
<dbReference type="PANTHER" id="PTHR21299:SF2">
    <property type="entry name" value="CYTIDYLATE KINASE"/>
    <property type="match status" value="1"/>
</dbReference>
<keyword evidence="4 8" id="KW-0418">Kinase</keyword>
<evidence type="ECO:0000313" key="11">
    <source>
        <dbReference type="Proteomes" id="UP000199337"/>
    </source>
</evidence>
<dbReference type="PANTHER" id="PTHR21299">
    <property type="entry name" value="CYTIDYLATE KINASE/PANTOATE-BETA-ALANINE LIGASE"/>
    <property type="match status" value="1"/>
</dbReference>
<dbReference type="Pfam" id="PF02224">
    <property type="entry name" value="Cytidylate_kin"/>
    <property type="match status" value="1"/>
</dbReference>
<evidence type="ECO:0000256" key="4">
    <source>
        <dbReference type="ARBA" id="ARBA00022777"/>
    </source>
</evidence>
<keyword evidence="5 8" id="KW-0067">ATP-binding</keyword>
<comment type="catalytic activity">
    <reaction evidence="6 8">
        <text>dCMP + ATP = dCDP + ADP</text>
        <dbReference type="Rhea" id="RHEA:25094"/>
        <dbReference type="ChEBI" id="CHEBI:30616"/>
        <dbReference type="ChEBI" id="CHEBI:57566"/>
        <dbReference type="ChEBI" id="CHEBI:58593"/>
        <dbReference type="ChEBI" id="CHEBI:456216"/>
        <dbReference type="EC" id="2.7.4.25"/>
    </reaction>
</comment>
<dbReference type="Gene3D" id="3.40.50.300">
    <property type="entry name" value="P-loop containing nucleotide triphosphate hydrolases"/>
    <property type="match status" value="1"/>
</dbReference>
<evidence type="ECO:0000256" key="5">
    <source>
        <dbReference type="ARBA" id="ARBA00022840"/>
    </source>
</evidence>
<dbReference type="EC" id="2.7.4.25" evidence="8"/>
<dbReference type="EMBL" id="FOOX01000001">
    <property type="protein sequence ID" value="SFF94772.1"/>
    <property type="molecule type" value="Genomic_DNA"/>
</dbReference>
<keyword evidence="11" id="KW-1185">Reference proteome</keyword>
<protein>
    <recommendedName>
        <fullName evidence="8">Cytidylate kinase</fullName>
        <shortName evidence="8">CK</shortName>
        <ecNumber evidence="8">2.7.4.25</ecNumber>
    </recommendedName>
    <alternativeName>
        <fullName evidence="8">Cytidine monophosphate kinase</fullName>
        <shortName evidence="8">CMP kinase</shortName>
    </alternativeName>
</protein>
<dbReference type="RefSeq" id="WP_092467717.1">
    <property type="nucleotide sequence ID" value="NZ_FOOX01000001.1"/>
</dbReference>
<gene>
    <name evidence="8" type="primary">cmk</name>
    <name evidence="10" type="ORF">SAMN05660649_00145</name>
</gene>
<dbReference type="SUPFAM" id="SSF52540">
    <property type="entry name" value="P-loop containing nucleoside triphosphate hydrolases"/>
    <property type="match status" value="1"/>
</dbReference>
<dbReference type="HAMAP" id="MF_00238">
    <property type="entry name" value="Cytidyl_kinase_type1"/>
    <property type="match status" value="1"/>
</dbReference>
<dbReference type="GO" id="GO:0015949">
    <property type="term" value="P:nucleobase-containing small molecule interconversion"/>
    <property type="evidence" value="ECO:0007669"/>
    <property type="project" value="TreeGrafter"/>
</dbReference>
<dbReference type="GO" id="GO:0036431">
    <property type="term" value="F:dCMP kinase activity"/>
    <property type="evidence" value="ECO:0007669"/>
    <property type="project" value="InterPro"/>
</dbReference>
<dbReference type="InterPro" id="IPR011994">
    <property type="entry name" value="Cytidylate_kinase_dom"/>
</dbReference>
<accession>A0A1I2MTG8</accession>
<evidence type="ECO:0000256" key="1">
    <source>
        <dbReference type="ARBA" id="ARBA00009427"/>
    </source>
</evidence>
<comment type="subcellular location">
    <subcellularLocation>
        <location evidence="8">Cytoplasm</location>
    </subcellularLocation>
</comment>
<evidence type="ECO:0000256" key="2">
    <source>
        <dbReference type="ARBA" id="ARBA00022679"/>
    </source>
</evidence>
<dbReference type="GO" id="GO:0006220">
    <property type="term" value="P:pyrimidine nucleotide metabolic process"/>
    <property type="evidence" value="ECO:0007669"/>
    <property type="project" value="UniProtKB-UniRule"/>
</dbReference>